<evidence type="ECO:0000313" key="2">
    <source>
        <dbReference type="Proteomes" id="UP000640485"/>
    </source>
</evidence>
<proteinExistence type="predicted"/>
<dbReference type="AlphaFoldDB" id="A0A934W0K5"/>
<dbReference type="Proteomes" id="UP000640485">
    <property type="component" value="Unassembled WGS sequence"/>
</dbReference>
<gene>
    <name evidence="1" type="ORF">JJJ17_13950</name>
</gene>
<keyword evidence="2" id="KW-1185">Reference proteome</keyword>
<protein>
    <submittedName>
        <fullName evidence="1">Uncharacterized protein</fullName>
    </submittedName>
</protein>
<name>A0A934W0K5_9RHOB</name>
<sequence>MTSKSAAEAFFKVTKPDTPWDRTNDVARQIISDEVSLRDANVSRLRALRAAQPVSAQAPTKKKK</sequence>
<accession>A0A934W0K5</accession>
<reference evidence="1" key="1">
    <citation type="submission" date="2021-01" db="EMBL/GenBank/DDBJ databases">
        <title>Paracoccus amoyensis sp. nov., isolated from the surface seawater along the coast of Xiamen Island, China.</title>
        <authorList>
            <person name="Lyu L."/>
        </authorList>
    </citation>
    <scope>NUCLEOTIDE SEQUENCE</scope>
    <source>
        <strain evidence="1">MJ17</strain>
    </source>
</reference>
<organism evidence="1 2">
    <name type="scientific">Paracoccus caeni</name>
    <dbReference type="NCBI Taxonomy" id="657651"/>
    <lineage>
        <taxon>Bacteria</taxon>
        <taxon>Pseudomonadati</taxon>
        <taxon>Pseudomonadota</taxon>
        <taxon>Alphaproteobacteria</taxon>
        <taxon>Rhodobacterales</taxon>
        <taxon>Paracoccaceae</taxon>
        <taxon>Paracoccus</taxon>
    </lineage>
</organism>
<comment type="caution">
    <text evidence="1">The sequence shown here is derived from an EMBL/GenBank/DDBJ whole genome shotgun (WGS) entry which is preliminary data.</text>
</comment>
<evidence type="ECO:0000313" key="1">
    <source>
        <dbReference type="EMBL" id="MBK4217035.1"/>
    </source>
</evidence>
<dbReference type="EMBL" id="JAEPRQ010000005">
    <property type="protein sequence ID" value="MBK4217035.1"/>
    <property type="molecule type" value="Genomic_DNA"/>
</dbReference>
<dbReference type="RefSeq" id="WP_200687466.1">
    <property type="nucleotide sequence ID" value="NZ_JAEPRQ010000005.1"/>
</dbReference>